<dbReference type="Proteomes" id="UP000198885">
    <property type="component" value="Unassembled WGS sequence"/>
</dbReference>
<feature type="compositionally biased region" description="Basic and acidic residues" evidence="2">
    <location>
        <begin position="180"/>
        <end position="192"/>
    </location>
</feature>
<feature type="compositionally biased region" description="Basic and acidic residues" evidence="2">
    <location>
        <begin position="149"/>
        <end position="166"/>
    </location>
</feature>
<keyword evidence="1" id="KW-0175">Coiled coil</keyword>
<feature type="transmembrane region" description="Helical" evidence="3">
    <location>
        <begin position="546"/>
        <end position="566"/>
    </location>
</feature>
<dbReference type="OrthoDB" id="7810642at2"/>
<keyword evidence="3" id="KW-0812">Transmembrane</keyword>
<feature type="compositionally biased region" description="Basic residues" evidence="2">
    <location>
        <begin position="1"/>
        <end position="14"/>
    </location>
</feature>
<evidence type="ECO:0000256" key="2">
    <source>
        <dbReference type="SAM" id="MobiDB-lite"/>
    </source>
</evidence>
<dbReference type="PANTHER" id="PTHR32309">
    <property type="entry name" value="TYROSINE-PROTEIN KINASE"/>
    <property type="match status" value="1"/>
</dbReference>
<feature type="coiled-coil region" evidence="1">
    <location>
        <begin position="380"/>
        <end position="444"/>
    </location>
</feature>
<dbReference type="AlphaFoldDB" id="A0A1H9TVD9"/>
<feature type="transmembrane region" description="Helical" evidence="3">
    <location>
        <begin position="210"/>
        <end position="232"/>
    </location>
</feature>
<organism evidence="4 5">
    <name type="scientific">Tranquillimonas rosea</name>
    <dbReference type="NCBI Taxonomy" id="641238"/>
    <lineage>
        <taxon>Bacteria</taxon>
        <taxon>Pseudomonadati</taxon>
        <taxon>Pseudomonadota</taxon>
        <taxon>Alphaproteobacteria</taxon>
        <taxon>Rhodobacterales</taxon>
        <taxon>Roseobacteraceae</taxon>
        <taxon>Tranquillimonas</taxon>
    </lineage>
</organism>
<evidence type="ECO:0000256" key="3">
    <source>
        <dbReference type="SAM" id="Phobius"/>
    </source>
</evidence>
<dbReference type="EMBL" id="FOGU01000004">
    <property type="protein sequence ID" value="SES00991.1"/>
    <property type="molecule type" value="Genomic_DNA"/>
</dbReference>
<evidence type="ECO:0000256" key="1">
    <source>
        <dbReference type="SAM" id="Coils"/>
    </source>
</evidence>
<keyword evidence="5" id="KW-1185">Reference proteome</keyword>
<proteinExistence type="predicted"/>
<feature type="region of interest" description="Disordered" evidence="2">
    <location>
        <begin position="148"/>
        <end position="192"/>
    </location>
</feature>
<evidence type="ECO:0000313" key="5">
    <source>
        <dbReference type="Proteomes" id="UP000198885"/>
    </source>
</evidence>
<protein>
    <submittedName>
        <fullName evidence="4">Capsular polysaccharide transport system permease protein</fullName>
    </submittedName>
</protein>
<dbReference type="GO" id="GO:0005886">
    <property type="term" value="C:plasma membrane"/>
    <property type="evidence" value="ECO:0007669"/>
    <property type="project" value="TreeGrafter"/>
</dbReference>
<evidence type="ECO:0000313" key="4">
    <source>
        <dbReference type="EMBL" id="SES00991.1"/>
    </source>
</evidence>
<name>A0A1H9TVD9_9RHOB</name>
<reference evidence="4 5" key="1">
    <citation type="submission" date="2016-10" db="EMBL/GenBank/DDBJ databases">
        <authorList>
            <person name="de Groot N.N."/>
        </authorList>
    </citation>
    <scope>NUCLEOTIDE SEQUENCE [LARGE SCALE GENOMIC DNA]</scope>
    <source>
        <strain evidence="4 5">DSM 23042</strain>
    </source>
</reference>
<accession>A0A1H9TVD9</accession>
<dbReference type="RefSeq" id="WP_092692416.1">
    <property type="nucleotide sequence ID" value="NZ_FOGU01000004.1"/>
</dbReference>
<dbReference type="InterPro" id="IPR050445">
    <property type="entry name" value="Bact_polysacc_biosynth/exp"/>
</dbReference>
<sequence length="572" mass="63321">MTTKPKARKFRIRRSSPLIAGERPESQADTAPAADAAPADKAAPTVPGGGTDTPRAGSLRERREAHGTGPVPSPAQDARVASPTQVSAESEIERIRKEGLTGRQLRMARRLAQKHGIVPSSDLDAVRQLRTRGIDPFERETMLQLVLPEDGKEPDPNLPQKVERPRVPAPETPRRTVPARQDDKVEMRRSRAQEISDIQRDIARRRRRKLSLLAVRLAVFIGLPTLVAGYYYHVVATPMYGTHTEFLIQKADNASASAGGMGGLLSGTSYATSQDSIAVQSYLQSRDAMIRLDRDVGFKSHFSQDWIDPIQRLPETASNEKAYDLYQDNVEIGYDPSEGIIKMDVVAADPEVSAEWSRQLVSYAEQEVDSLTQRLRADQMAGAEASFQDAETKMETAQTRVLELQEQLGVLDPASEQGGLMSQITTFETQLAEKRLQLQQLLDNRSPNEARVAGVRGDISRLQDLISNLRGQLTRTGGQESLASISGQLRMAETDLQTRTMMMQQALQQLETARIEANRQSRYLSMGVRPVPPDEPTYPRAFENTLLALLIFSGLYLMVSLTASILREQVSA</sequence>
<dbReference type="STRING" id="641238.SAMN04490244_104395"/>
<dbReference type="PANTHER" id="PTHR32309:SF13">
    <property type="entry name" value="FERRIC ENTEROBACTIN TRANSPORT PROTEIN FEPE"/>
    <property type="match status" value="1"/>
</dbReference>
<dbReference type="GO" id="GO:0004713">
    <property type="term" value="F:protein tyrosine kinase activity"/>
    <property type="evidence" value="ECO:0007669"/>
    <property type="project" value="TreeGrafter"/>
</dbReference>
<feature type="region of interest" description="Disordered" evidence="2">
    <location>
        <begin position="1"/>
        <end position="97"/>
    </location>
</feature>
<gene>
    <name evidence="4" type="ORF">SAMN04490244_104395</name>
</gene>
<feature type="compositionally biased region" description="Low complexity" evidence="2">
    <location>
        <begin position="28"/>
        <end position="45"/>
    </location>
</feature>
<keyword evidence="3" id="KW-0472">Membrane</keyword>
<keyword evidence="3" id="KW-1133">Transmembrane helix</keyword>